<evidence type="ECO:0000259" key="1">
    <source>
        <dbReference type="PROSITE" id="PS50011"/>
    </source>
</evidence>
<dbReference type="InterPro" id="IPR011009">
    <property type="entry name" value="Kinase-like_dom_sf"/>
</dbReference>
<proteinExistence type="predicted"/>
<dbReference type="PROSITE" id="PS50011">
    <property type="entry name" value="PROTEIN_KINASE_DOM"/>
    <property type="match status" value="1"/>
</dbReference>
<dbReference type="Proteomes" id="UP000187526">
    <property type="component" value="Unassembled WGS sequence"/>
</dbReference>
<sequence>MHSHGASLPRHDALALRKAGRTPLVPFELVLADGSIVVVNHLLRVLPGKRIVGVGEWQAHAVLVKVFVAKASQRHWTREFAGISALLDAGLPTPALRHAGSLPGGGHVVLTEFLSGAESLADRWAREVASAGHELALDTLRPAMRLLADMHRHGLMQTDLHLDNFLVEGEACWVIDGDAINTRFSPGPLTPKVASENLAVLFAQLPVAWEHCLPAFLATYVQAGGQWLPEILYPAIARIRAWRLRDYLKKTVRNCSLFSVQHSFRRFSSVPRQEQPRLADFLRDPDALLATGSQYKGGGASTVARAELNGLRLVVKRYNLKDWRHVLSRFWRPTRGWRSWREAHRLLFHGLATPRPLALLEERWGILRGRAFFVSELCPGPSLLELLDCQQEPEPELKAALLLTFQRLHGLRISHGDLKATNLFWHEGQVVLIDLDAMTQYRTACTFQRAWASDRRRLLRNWPADSVLVRWLDASLPPA</sequence>
<dbReference type="STRING" id="418702.BJN45_09105"/>
<comment type="caution">
    <text evidence="2">The sequence shown here is derived from an EMBL/GenBank/DDBJ whole genome shotgun (WGS) entry which is preliminary data.</text>
</comment>
<dbReference type="RefSeq" id="WP_076094427.1">
    <property type="nucleotide sequence ID" value="NZ_MTHD01000003.1"/>
</dbReference>
<keyword evidence="3" id="KW-1185">Reference proteome</keyword>
<dbReference type="AlphaFoldDB" id="A0A1R1I4D3"/>
<evidence type="ECO:0000313" key="2">
    <source>
        <dbReference type="EMBL" id="OMG53592.1"/>
    </source>
</evidence>
<name>A0A1R1I4D3_9RHOO</name>
<protein>
    <recommendedName>
        <fullName evidence="1">Protein kinase domain-containing protein</fullName>
    </recommendedName>
</protein>
<dbReference type="Gene3D" id="1.10.510.10">
    <property type="entry name" value="Transferase(Phosphotransferase) domain 1"/>
    <property type="match status" value="1"/>
</dbReference>
<dbReference type="GO" id="GO:0005524">
    <property type="term" value="F:ATP binding"/>
    <property type="evidence" value="ECO:0007669"/>
    <property type="project" value="InterPro"/>
</dbReference>
<dbReference type="SUPFAM" id="SSF56112">
    <property type="entry name" value="Protein kinase-like (PK-like)"/>
    <property type="match status" value="2"/>
</dbReference>
<dbReference type="Pfam" id="PF06293">
    <property type="entry name" value="Kdo"/>
    <property type="match status" value="2"/>
</dbReference>
<evidence type="ECO:0000313" key="3">
    <source>
        <dbReference type="Proteomes" id="UP000187526"/>
    </source>
</evidence>
<feature type="domain" description="Protein kinase" evidence="1">
    <location>
        <begin position="289"/>
        <end position="479"/>
    </location>
</feature>
<dbReference type="InterPro" id="IPR000719">
    <property type="entry name" value="Prot_kinase_dom"/>
</dbReference>
<accession>A0A1R1I4D3</accession>
<dbReference type="GO" id="GO:0004672">
    <property type="term" value="F:protein kinase activity"/>
    <property type="evidence" value="ECO:0007669"/>
    <property type="project" value="InterPro"/>
</dbReference>
<reference evidence="2 3" key="1">
    <citation type="submission" date="2016-10" db="EMBL/GenBank/DDBJ databases">
        <title>Alkaliphiles isolated from bioreactors.</title>
        <authorList>
            <person name="Salah Z."/>
            <person name="Rout S.P."/>
            <person name="Humphreys P.N."/>
        </authorList>
    </citation>
    <scope>NUCLEOTIDE SEQUENCE [LARGE SCALE GENOMIC DNA]</scope>
    <source>
        <strain evidence="2 3">ZS02</strain>
    </source>
</reference>
<dbReference type="OrthoDB" id="8532943at2"/>
<organism evidence="2 3">
    <name type="scientific">Azonexus hydrophilus</name>
    <dbReference type="NCBI Taxonomy" id="418702"/>
    <lineage>
        <taxon>Bacteria</taxon>
        <taxon>Pseudomonadati</taxon>
        <taxon>Pseudomonadota</taxon>
        <taxon>Betaproteobacteria</taxon>
        <taxon>Rhodocyclales</taxon>
        <taxon>Azonexaceae</taxon>
        <taxon>Azonexus</taxon>
    </lineage>
</organism>
<dbReference type="EMBL" id="MTHD01000003">
    <property type="protein sequence ID" value="OMG53592.1"/>
    <property type="molecule type" value="Genomic_DNA"/>
</dbReference>
<gene>
    <name evidence="2" type="ORF">BJN45_09105</name>
</gene>